<dbReference type="CDD" id="cd00671">
    <property type="entry name" value="ArgRS_core"/>
    <property type="match status" value="1"/>
</dbReference>
<dbReference type="InterPro" id="IPR009080">
    <property type="entry name" value="tRNAsynth_Ia_anticodon-bd"/>
</dbReference>
<keyword evidence="3 10" id="KW-0963">Cytoplasm</keyword>
<keyword evidence="4 10" id="KW-0436">Ligase</keyword>
<dbReference type="PROSITE" id="PS00178">
    <property type="entry name" value="AA_TRNA_LIGASE_I"/>
    <property type="match status" value="1"/>
</dbReference>
<gene>
    <name evidence="10" type="primary">argS</name>
    <name evidence="14" type="ORF">DWZ46_02725</name>
</gene>
<dbReference type="EMBL" id="QVER01000002">
    <property type="protein sequence ID" value="RGB93276.1"/>
    <property type="molecule type" value="Genomic_DNA"/>
</dbReference>
<dbReference type="FunFam" id="1.10.730.10:FF:000008">
    <property type="entry name" value="Arginine--tRNA ligase"/>
    <property type="match status" value="1"/>
</dbReference>
<keyword evidence="8 10" id="KW-0030">Aminoacyl-tRNA synthetase</keyword>
<feature type="short sequence motif" description="'HIGH' region" evidence="10">
    <location>
        <begin position="145"/>
        <end position="155"/>
    </location>
</feature>
<protein>
    <recommendedName>
        <fullName evidence="10">Arginine--tRNA ligase</fullName>
        <ecNumber evidence="10">6.1.1.19</ecNumber>
    </recommendedName>
    <alternativeName>
        <fullName evidence="10">Arginyl-tRNA synthetase</fullName>
        <shortName evidence="10">ArgRS</shortName>
    </alternativeName>
</protein>
<evidence type="ECO:0000256" key="11">
    <source>
        <dbReference type="RuleBase" id="RU363038"/>
    </source>
</evidence>
<keyword evidence="5 10" id="KW-0547">Nucleotide-binding</keyword>
<dbReference type="Pfam" id="PF00750">
    <property type="entry name" value="tRNA-synt_1d"/>
    <property type="match status" value="1"/>
</dbReference>
<evidence type="ECO:0000256" key="5">
    <source>
        <dbReference type="ARBA" id="ARBA00022741"/>
    </source>
</evidence>
<dbReference type="AlphaFoldDB" id="A0A3E2UAN4"/>
<reference evidence="14 15" key="1">
    <citation type="submission" date="2018-08" db="EMBL/GenBank/DDBJ databases">
        <title>A genome reference for cultivated species of the human gut microbiota.</title>
        <authorList>
            <person name="Zou Y."/>
            <person name="Xue W."/>
            <person name="Luo G."/>
        </authorList>
    </citation>
    <scope>NUCLEOTIDE SEQUENCE [LARGE SCALE GENOMIC DNA]</scope>
    <source>
        <strain evidence="14 15">AF32-8AC</strain>
    </source>
</reference>
<dbReference type="SMART" id="SM01016">
    <property type="entry name" value="Arg_tRNA_synt_N"/>
    <property type="match status" value="1"/>
</dbReference>
<comment type="similarity">
    <text evidence="2 10 11">Belongs to the class-I aminoacyl-tRNA synthetase family.</text>
</comment>
<evidence type="ECO:0000256" key="4">
    <source>
        <dbReference type="ARBA" id="ARBA00022598"/>
    </source>
</evidence>
<dbReference type="HAMAP" id="MF_00123">
    <property type="entry name" value="Arg_tRNA_synth"/>
    <property type="match status" value="1"/>
</dbReference>
<dbReference type="InterPro" id="IPR005148">
    <property type="entry name" value="Arg-tRNA-synth_N"/>
</dbReference>
<dbReference type="Proteomes" id="UP000260991">
    <property type="component" value="Unassembled WGS sequence"/>
</dbReference>
<feature type="domain" description="DALR anticodon binding" evidence="12">
    <location>
        <begin position="484"/>
        <end position="604"/>
    </location>
</feature>
<dbReference type="SUPFAM" id="SSF52374">
    <property type="entry name" value="Nucleotidylyl transferase"/>
    <property type="match status" value="1"/>
</dbReference>
<evidence type="ECO:0000256" key="10">
    <source>
        <dbReference type="HAMAP-Rule" id="MF_00123"/>
    </source>
</evidence>
<dbReference type="PANTHER" id="PTHR11956:SF5">
    <property type="entry name" value="ARGININE--TRNA LIGASE, CYTOPLASMIC"/>
    <property type="match status" value="1"/>
</dbReference>
<evidence type="ECO:0000256" key="1">
    <source>
        <dbReference type="ARBA" id="ARBA00004496"/>
    </source>
</evidence>
<dbReference type="InterPro" id="IPR001278">
    <property type="entry name" value="Arg-tRNA-ligase"/>
</dbReference>
<dbReference type="InterPro" id="IPR001412">
    <property type="entry name" value="aa-tRNA-synth_I_CS"/>
</dbReference>
<dbReference type="InterPro" id="IPR008909">
    <property type="entry name" value="DALR_anticod-bd"/>
</dbReference>
<evidence type="ECO:0000256" key="8">
    <source>
        <dbReference type="ARBA" id="ARBA00023146"/>
    </source>
</evidence>
<dbReference type="SUPFAM" id="SSF55190">
    <property type="entry name" value="Arginyl-tRNA synthetase (ArgRS), N-terminal 'additional' domain"/>
    <property type="match status" value="1"/>
</dbReference>
<dbReference type="GO" id="GO:0005524">
    <property type="term" value="F:ATP binding"/>
    <property type="evidence" value="ECO:0007669"/>
    <property type="project" value="UniProtKB-UniRule"/>
</dbReference>
<dbReference type="InterPro" id="IPR014729">
    <property type="entry name" value="Rossmann-like_a/b/a_fold"/>
</dbReference>
<dbReference type="GO" id="GO:0006420">
    <property type="term" value="P:arginyl-tRNA aminoacylation"/>
    <property type="evidence" value="ECO:0007669"/>
    <property type="project" value="UniProtKB-UniRule"/>
</dbReference>
<dbReference type="SMART" id="SM00836">
    <property type="entry name" value="DALR_1"/>
    <property type="match status" value="1"/>
</dbReference>
<dbReference type="InterPro" id="IPR035684">
    <property type="entry name" value="ArgRS_core"/>
</dbReference>
<organism evidence="14 15">
    <name type="scientific">Faecalibacterium prausnitzii</name>
    <dbReference type="NCBI Taxonomy" id="853"/>
    <lineage>
        <taxon>Bacteria</taxon>
        <taxon>Bacillati</taxon>
        <taxon>Bacillota</taxon>
        <taxon>Clostridia</taxon>
        <taxon>Eubacteriales</taxon>
        <taxon>Oscillospiraceae</taxon>
        <taxon>Faecalibacterium</taxon>
    </lineage>
</organism>
<evidence type="ECO:0000259" key="12">
    <source>
        <dbReference type="SMART" id="SM00836"/>
    </source>
</evidence>
<comment type="subcellular location">
    <subcellularLocation>
        <location evidence="1 10">Cytoplasm</location>
    </subcellularLocation>
</comment>
<comment type="caution">
    <text evidence="14">The sequence shown here is derived from an EMBL/GenBank/DDBJ whole genome shotgun (WGS) entry which is preliminary data.</text>
</comment>
<dbReference type="Gene3D" id="1.10.730.10">
    <property type="entry name" value="Isoleucyl-tRNA Synthetase, Domain 1"/>
    <property type="match status" value="1"/>
</dbReference>
<accession>A0A3E2UAN4</accession>
<evidence type="ECO:0000256" key="3">
    <source>
        <dbReference type="ARBA" id="ARBA00022490"/>
    </source>
</evidence>
<comment type="subunit">
    <text evidence="10">Monomer.</text>
</comment>
<dbReference type="RefSeq" id="WP_158402376.1">
    <property type="nucleotide sequence ID" value="NZ_QVER01000002.1"/>
</dbReference>
<comment type="catalytic activity">
    <reaction evidence="9 10">
        <text>tRNA(Arg) + L-arginine + ATP = L-arginyl-tRNA(Arg) + AMP + diphosphate</text>
        <dbReference type="Rhea" id="RHEA:20301"/>
        <dbReference type="Rhea" id="RHEA-COMP:9658"/>
        <dbReference type="Rhea" id="RHEA-COMP:9673"/>
        <dbReference type="ChEBI" id="CHEBI:30616"/>
        <dbReference type="ChEBI" id="CHEBI:32682"/>
        <dbReference type="ChEBI" id="CHEBI:33019"/>
        <dbReference type="ChEBI" id="CHEBI:78442"/>
        <dbReference type="ChEBI" id="CHEBI:78513"/>
        <dbReference type="ChEBI" id="CHEBI:456215"/>
        <dbReference type="EC" id="6.1.1.19"/>
    </reaction>
</comment>
<evidence type="ECO:0000313" key="14">
    <source>
        <dbReference type="EMBL" id="RGB93276.1"/>
    </source>
</evidence>
<dbReference type="Gene3D" id="3.30.1360.70">
    <property type="entry name" value="Arginyl tRNA synthetase N-terminal domain"/>
    <property type="match status" value="1"/>
</dbReference>
<dbReference type="SUPFAM" id="SSF47323">
    <property type="entry name" value="Anticodon-binding domain of a subclass of class I aminoacyl-tRNA synthetases"/>
    <property type="match status" value="1"/>
</dbReference>
<evidence type="ECO:0000256" key="2">
    <source>
        <dbReference type="ARBA" id="ARBA00005594"/>
    </source>
</evidence>
<keyword evidence="7 10" id="KW-0648">Protein biosynthesis</keyword>
<dbReference type="NCBIfam" id="TIGR00456">
    <property type="entry name" value="argS"/>
    <property type="match status" value="1"/>
</dbReference>
<evidence type="ECO:0000313" key="15">
    <source>
        <dbReference type="Proteomes" id="UP000260991"/>
    </source>
</evidence>
<dbReference type="PRINTS" id="PR01038">
    <property type="entry name" value="TRNASYNTHARG"/>
</dbReference>
<dbReference type="Pfam" id="PF05746">
    <property type="entry name" value="DALR_1"/>
    <property type="match status" value="1"/>
</dbReference>
<dbReference type="Pfam" id="PF03485">
    <property type="entry name" value="Arg_tRNA_synt_N"/>
    <property type="match status" value="1"/>
</dbReference>
<feature type="domain" description="Arginyl tRNA synthetase N-terminal" evidence="13">
    <location>
        <begin position="19"/>
        <end position="109"/>
    </location>
</feature>
<dbReference type="PANTHER" id="PTHR11956">
    <property type="entry name" value="ARGINYL-TRNA SYNTHETASE"/>
    <property type="match status" value="1"/>
</dbReference>
<keyword evidence="6 10" id="KW-0067">ATP-binding</keyword>
<evidence type="ECO:0000256" key="9">
    <source>
        <dbReference type="ARBA" id="ARBA00049339"/>
    </source>
</evidence>
<dbReference type="EC" id="6.1.1.19" evidence="10"/>
<evidence type="ECO:0000259" key="13">
    <source>
        <dbReference type="SMART" id="SM01016"/>
    </source>
</evidence>
<evidence type="ECO:0000256" key="7">
    <source>
        <dbReference type="ARBA" id="ARBA00022917"/>
    </source>
</evidence>
<dbReference type="InterPro" id="IPR036695">
    <property type="entry name" value="Arg-tRNA-synth_N_sf"/>
</dbReference>
<dbReference type="GO" id="GO:0005737">
    <property type="term" value="C:cytoplasm"/>
    <property type="evidence" value="ECO:0007669"/>
    <property type="project" value="UniProtKB-SubCell"/>
</dbReference>
<name>A0A3E2UAN4_9FIRM</name>
<evidence type="ECO:0000256" key="6">
    <source>
        <dbReference type="ARBA" id="ARBA00022840"/>
    </source>
</evidence>
<proteinExistence type="inferred from homology"/>
<dbReference type="GO" id="GO:0004814">
    <property type="term" value="F:arginine-tRNA ligase activity"/>
    <property type="evidence" value="ECO:0007669"/>
    <property type="project" value="UniProtKB-UniRule"/>
</dbReference>
<sequence length="604" mass="65971">MTDFEKTYQNYNPRQTALDEARALLTAAAKAAMVDGTLPEAELPAFIVEIPADVKNGDIASNIAMAGARTWRKAPKMIADALIAHLPALDGGVFAKVEVAGPGFINLFLAPSFWAGVVLGACSNKEYGRTDHGKGAKYNVEFVSANPTGPMHMGNARGGALGDCLAAVLDWSGYDVTREFYINDAGNQIQKFGKSLAVRYLQKYCGEEAYPLPAECYQGGDIKVLAGEFAELNGDKYVASCKGMDEETLFESEAFAALKDALVAYALPKNIAALKRDLGKYRIDYDVWFHESTLHESGAVLAVVDKLLELGACYKAEDGAIMYRSAQYAAKYGTVNKKKTDDGTEEEAKDEVLVRANGIPTYFAADIAYHYNKLATRGFAKAIDVWGADHHGHVARMKGAMDAIGLHGEDLDVVLMQMVNLMRDGQPVRMSKRTGNAITLTDLLEEVPIDSARFLFNMHDAGSGIDFDLDQAVKTDNDNPVYYVQYAHARICSILKKMESEGVAFAGAENIDATLLTEPSEMDLIRMLAAFPQEIVMAAEKYDPSRINRFVIDLASAFHRFYGSCRIQGADPAVQQARLALCIGVKNAIFNVLTMFKINVPEKM</sequence>
<dbReference type="Gene3D" id="3.40.50.620">
    <property type="entry name" value="HUPs"/>
    <property type="match status" value="1"/>
</dbReference>